<dbReference type="RefSeq" id="WP_154226309.1">
    <property type="nucleotide sequence ID" value="NZ_CP045309.1"/>
</dbReference>
<keyword evidence="2" id="KW-0560">Oxidoreductase</keyword>
<evidence type="ECO:0000256" key="1">
    <source>
        <dbReference type="ARBA" id="ARBA00006484"/>
    </source>
</evidence>
<proteinExistence type="inferred from homology"/>
<dbReference type="AlphaFoldDB" id="A0AAJ3DKW2"/>
<sequence>MSASHPAQLTGPRVRVLVTGGTSGLGLAMATALAEAGAAVALTGRSGPRAQAVAAGLPGAMGVELDVRDESSVTRAVGEAWSRLDGIDMLVNNAGIGMRTVNPRFMTDPRGFWEVPVDGFRAVVETNLTGYFLLAREVTPRMLAAGGGRIVNIAVSTSTMHRAGFVPYGPSRAGSEALSRIMAADLRDTGVTVNLLLPGGATVTGMLPPDAVPAGQAFLDPAVMGPPVVWLASDDASGVHDERIVAADFANWLRDRTTARRS</sequence>
<dbReference type="PRINTS" id="PR00081">
    <property type="entry name" value="GDHRDH"/>
</dbReference>
<dbReference type="SUPFAM" id="SSF51735">
    <property type="entry name" value="NAD(P)-binding Rossmann-fold domains"/>
    <property type="match status" value="1"/>
</dbReference>
<dbReference type="Gene3D" id="3.40.50.720">
    <property type="entry name" value="NAD(P)-binding Rossmann-like Domain"/>
    <property type="match status" value="1"/>
</dbReference>
<keyword evidence="6" id="KW-1185">Reference proteome</keyword>
<dbReference type="EMBL" id="CP045309">
    <property type="protein sequence ID" value="QGL46966.1"/>
    <property type="molecule type" value="Genomic_DNA"/>
</dbReference>
<dbReference type="PANTHER" id="PTHR43669:SF3">
    <property type="entry name" value="ALCOHOL DEHYDROGENASE, PUTATIVE (AFU_ORTHOLOGUE AFUA_3G03445)-RELATED"/>
    <property type="match status" value="1"/>
</dbReference>
<evidence type="ECO:0000256" key="2">
    <source>
        <dbReference type="ARBA" id="ARBA00023002"/>
    </source>
</evidence>
<dbReference type="GO" id="GO:0016491">
    <property type="term" value="F:oxidoreductase activity"/>
    <property type="evidence" value="ECO:0007669"/>
    <property type="project" value="UniProtKB-KW"/>
</dbReference>
<gene>
    <name evidence="4" type="ORF">G3561_22320</name>
    <name evidence="5" type="ORF">GCE86_07795</name>
</gene>
<evidence type="ECO:0000313" key="7">
    <source>
        <dbReference type="Proteomes" id="UP000477779"/>
    </source>
</evidence>
<dbReference type="InterPro" id="IPR002347">
    <property type="entry name" value="SDR_fam"/>
</dbReference>
<dbReference type="PANTHER" id="PTHR43669">
    <property type="entry name" value="5-KETO-D-GLUCONATE 5-REDUCTASE"/>
    <property type="match status" value="1"/>
</dbReference>
<comment type="similarity">
    <text evidence="1 3">Belongs to the short-chain dehydrogenases/reductases (SDR) family.</text>
</comment>
<dbReference type="InterPro" id="IPR036291">
    <property type="entry name" value="NAD(P)-bd_dom_sf"/>
</dbReference>
<name>A0AAJ3DKW2_9ACTN</name>
<reference evidence="5 6" key="1">
    <citation type="submission" date="2019-10" db="EMBL/GenBank/DDBJ databases">
        <title>Genome Sequence of Micromonospora terminaliae DSM 101760.</title>
        <authorList>
            <person name="Guo L."/>
        </authorList>
    </citation>
    <scope>NUCLEOTIDE SEQUENCE [LARGE SCALE GENOMIC DNA]</scope>
    <source>
        <strain evidence="5 6">DSM 101760</strain>
    </source>
</reference>
<dbReference type="CDD" id="cd05233">
    <property type="entry name" value="SDR_c"/>
    <property type="match status" value="1"/>
</dbReference>
<evidence type="ECO:0000313" key="5">
    <source>
        <dbReference type="EMBL" id="QGL46966.1"/>
    </source>
</evidence>
<organism evidence="4 7">
    <name type="scientific">Micromonospora terminaliae</name>
    <dbReference type="NCBI Taxonomy" id="1914461"/>
    <lineage>
        <taxon>Bacteria</taxon>
        <taxon>Bacillati</taxon>
        <taxon>Actinomycetota</taxon>
        <taxon>Actinomycetes</taxon>
        <taxon>Micromonosporales</taxon>
        <taxon>Micromonosporaceae</taxon>
        <taxon>Micromonospora</taxon>
    </lineage>
</organism>
<evidence type="ECO:0000313" key="4">
    <source>
        <dbReference type="EMBL" id="NES30272.1"/>
    </source>
</evidence>
<evidence type="ECO:0000313" key="6">
    <source>
        <dbReference type="Proteomes" id="UP000402241"/>
    </source>
</evidence>
<dbReference type="Pfam" id="PF00106">
    <property type="entry name" value="adh_short"/>
    <property type="match status" value="1"/>
</dbReference>
<dbReference type="Proteomes" id="UP000477779">
    <property type="component" value="Unassembled WGS sequence"/>
</dbReference>
<dbReference type="Proteomes" id="UP000402241">
    <property type="component" value="Chromosome"/>
</dbReference>
<dbReference type="EMBL" id="JAAHBZ010000010">
    <property type="protein sequence ID" value="NES30272.1"/>
    <property type="molecule type" value="Genomic_DNA"/>
</dbReference>
<accession>A0AAJ3DKW2</accession>
<dbReference type="PRINTS" id="PR00080">
    <property type="entry name" value="SDRFAMILY"/>
</dbReference>
<protein>
    <submittedName>
        <fullName evidence="5">SDR family NAD(P)-dependent oxidoreductase</fullName>
    </submittedName>
    <submittedName>
        <fullName evidence="4">SDR family oxidoreductase</fullName>
    </submittedName>
</protein>
<evidence type="ECO:0000256" key="3">
    <source>
        <dbReference type="RuleBase" id="RU000363"/>
    </source>
</evidence>
<reference evidence="4 7" key="2">
    <citation type="submission" date="2020-02" db="EMBL/GenBank/DDBJ databases">
        <title>WGS of Micromonospora spp. isolated from hot spring.</title>
        <authorList>
            <person name="Thawai C."/>
        </authorList>
    </citation>
    <scope>NUCLEOTIDE SEQUENCE [LARGE SCALE GENOMIC DNA]</scope>
    <source>
        <strain evidence="4 7">TMS7</strain>
    </source>
</reference>